<dbReference type="PANTHER" id="PTHR43117">
    <property type="entry name" value="OSMOPROTECTANT IMPORT ATP-BINDING PROTEIN OSMV"/>
    <property type="match status" value="1"/>
</dbReference>
<dbReference type="AlphaFoldDB" id="A0AAN2C8A6"/>
<name>A0AAN2C8A6_UNVUL</name>
<dbReference type="InterPro" id="IPR003439">
    <property type="entry name" value="ABC_transporter-like_ATP-bd"/>
</dbReference>
<proteinExistence type="inferred from homology"/>
<dbReference type="EMBL" id="AP025523">
    <property type="protein sequence ID" value="BDE05144.1"/>
    <property type="molecule type" value="Genomic_DNA"/>
</dbReference>
<protein>
    <recommendedName>
        <fullName evidence="5">ABC-type quaternary amine transporter</fullName>
        <ecNumber evidence="5">7.6.2.9</ecNumber>
    </recommendedName>
</protein>
<dbReference type="EC" id="7.6.2.9" evidence="5"/>
<dbReference type="InterPro" id="IPR003593">
    <property type="entry name" value="AAA+_ATPase"/>
</dbReference>
<keyword evidence="2" id="KW-0813">Transport</keyword>
<dbReference type="Proteomes" id="UP001317532">
    <property type="component" value="Chromosome"/>
</dbReference>
<dbReference type="SMART" id="SM00382">
    <property type="entry name" value="AAA"/>
    <property type="match status" value="1"/>
</dbReference>
<evidence type="ECO:0000313" key="8">
    <source>
        <dbReference type="Proteomes" id="UP001317532"/>
    </source>
</evidence>
<keyword evidence="4" id="KW-0067">ATP-binding</keyword>
<keyword evidence="8" id="KW-1185">Reference proteome</keyword>
<dbReference type="RefSeq" id="WP_317996209.1">
    <property type="nucleotide sequence ID" value="NZ_AP025523.1"/>
</dbReference>
<dbReference type="InterPro" id="IPR027417">
    <property type="entry name" value="P-loop_NTPase"/>
</dbReference>
<dbReference type="InterPro" id="IPR017871">
    <property type="entry name" value="ABC_transporter-like_CS"/>
</dbReference>
<dbReference type="FunFam" id="3.40.50.300:FF:000425">
    <property type="entry name" value="Probable ABC transporter, ATP-binding subunit"/>
    <property type="match status" value="1"/>
</dbReference>
<comment type="similarity">
    <text evidence="1">Belongs to the ABC transporter superfamily.</text>
</comment>
<dbReference type="SUPFAM" id="SSF52540">
    <property type="entry name" value="P-loop containing nucleoside triphosphate hydrolases"/>
    <property type="match status" value="1"/>
</dbReference>
<dbReference type="Gene3D" id="3.40.50.300">
    <property type="entry name" value="P-loop containing nucleotide triphosphate hydrolases"/>
    <property type="match status" value="1"/>
</dbReference>
<dbReference type="PROSITE" id="PS50893">
    <property type="entry name" value="ABC_TRANSPORTER_2"/>
    <property type="match status" value="1"/>
</dbReference>
<feature type="domain" description="ABC transporter" evidence="6">
    <location>
        <begin position="18"/>
        <end position="252"/>
    </location>
</feature>
<dbReference type="PROSITE" id="PS00211">
    <property type="entry name" value="ABC_TRANSPORTER_1"/>
    <property type="match status" value="1"/>
</dbReference>
<evidence type="ECO:0000313" key="7">
    <source>
        <dbReference type="EMBL" id="BDE05144.1"/>
    </source>
</evidence>
<organism evidence="7 8">
    <name type="scientific">Vulcanimicrobium alpinum</name>
    <dbReference type="NCBI Taxonomy" id="3016050"/>
    <lineage>
        <taxon>Bacteria</taxon>
        <taxon>Bacillati</taxon>
        <taxon>Vulcanimicrobiota</taxon>
        <taxon>Vulcanimicrobiia</taxon>
        <taxon>Vulcanimicrobiales</taxon>
        <taxon>Vulcanimicrobiaceae</taxon>
        <taxon>Vulcanimicrobium</taxon>
    </lineage>
</organism>
<reference evidence="7 8" key="1">
    <citation type="journal article" date="2022" name="ISME Commun">
        <title>Vulcanimicrobium alpinus gen. nov. sp. nov., the first cultivated representative of the candidate phylum 'Eremiobacterota', is a metabolically versatile aerobic anoxygenic phototroph.</title>
        <authorList>
            <person name="Yabe S."/>
            <person name="Muto K."/>
            <person name="Abe K."/>
            <person name="Yokota A."/>
            <person name="Staudigel H."/>
            <person name="Tebo B.M."/>
        </authorList>
    </citation>
    <scope>NUCLEOTIDE SEQUENCE [LARGE SCALE GENOMIC DNA]</scope>
    <source>
        <strain evidence="7 8">WC8-2</strain>
    </source>
</reference>
<dbReference type="Pfam" id="PF00005">
    <property type="entry name" value="ABC_tran"/>
    <property type="match status" value="1"/>
</dbReference>
<accession>A0AAN2C8A6</accession>
<gene>
    <name evidence="7" type="ORF">WPS_04200</name>
</gene>
<evidence type="ECO:0000256" key="5">
    <source>
        <dbReference type="ARBA" id="ARBA00066388"/>
    </source>
</evidence>
<evidence type="ECO:0000259" key="6">
    <source>
        <dbReference type="PROSITE" id="PS50893"/>
    </source>
</evidence>
<evidence type="ECO:0000256" key="1">
    <source>
        <dbReference type="ARBA" id="ARBA00005417"/>
    </source>
</evidence>
<keyword evidence="3" id="KW-0547">Nucleotide-binding</keyword>
<dbReference type="GO" id="GO:0015418">
    <property type="term" value="F:ABC-type quaternary ammonium compound transporting activity"/>
    <property type="evidence" value="ECO:0007669"/>
    <property type="project" value="UniProtKB-EC"/>
</dbReference>
<evidence type="ECO:0000256" key="4">
    <source>
        <dbReference type="ARBA" id="ARBA00022840"/>
    </source>
</evidence>
<evidence type="ECO:0000256" key="2">
    <source>
        <dbReference type="ARBA" id="ARBA00022448"/>
    </source>
</evidence>
<sequence>MISSKPTDSRSTGAAVAFRGVSVAYPGAAAPAVRDVDLAIGGGTFAVLLGPSGCGKSTLVRTINRLVEPTSGTVLIDGADARERDATDLRRGIGYVIQAVGLFPHYTVAQNVGVVPSLLGWDRARIARRVDELLALVRLEPARYRDRKPRELSGGEAQRVGVARALAAEPRVLLMDEPFAAVDAIVRASLQDEIARVHRELRTTIVFVTHDVDEALRLADRVVVMNAGRVVQTAAPDDLLRAPADDFVRDLVGVDAQTRRLASERPLIER</sequence>
<dbReference type="GO" id="GO:0005524">
    <property type="term" value="F:ATP binding"/>
    <property type="evidence" value="ECO:0007669"/>
    <property type="project" value="UniProtKB-KW"/>
</dbReference>
<evidence type="ECO:0000256" key="3">
    <source>
        <dbReference type="ARBA" id="ARBA00022741"/>
    </source>
</evidence>
<dbReference type="GO" id="GO:0016887">
    <property type="term" value="F:ATP hydrolysis activity"/>
    <property type="evidence" value="ECO:0007669"/>
    <property type="project" value="InterPro"/>
</dbReference>
<dbReference type="KEGG" id="vab:WPS_04200"/>
<dbReference type="PANTHER" id="PTHR43117:SF4">
    <property type="entry name" value="OSMOPROTECTANT IMPORT ATP-BINDING PROTEIN OSMV"/>
    <property type="match status" value="1"/>
</dbReference>